<name>A0A1H8BZ67_9PROT</name>
<evidence type="ECO:0000313" key="2">
    <source>
        <dbReference type="Proteomes" id="UP000199459"/>
    </source>
</evidence>
<dbReference type="AlphaFoldDB" id="A0A1H8BZ67"/>
<protein>
    <submittedName>
        <fullName evidence="1">Uncharacterized protein</fullName>
    </submittedName>
</protein>
<dbReference type="EMBL" id="FOCP01000003">
    <property type="protein sequence ID" value="SEM88032.1"/>
    <property type="molecule type" value="Genomic_DNA"/>
</dbReference>
<sequence length="54" mass="6168">MVFVDFPVRTKSSALNILGAILVEVFEKYDAKLRLVVYTAQTHCERLNLSLKAR</sequence>
<dbReference type="Proteomes" id="UP000199459">
    <property type="component" value="Unassembled WGS sequence"/>
</dbReference>
<reference evidence="1 2" key="1">
    <citation type="submission" date="2016-10" db="EMBL/GenBank/DDBJ databases">
        <authorList>
            <person name="de Groot N.N."/>
        </authorList>
    </citation>
    <scope>NUCLEOTIDE SEQUENCE [LARGE SCALE GENOMIC DNA]</scope>
    <source>
        <strain evidence="1 2">Nm22</strain>
    </source>
</reference>
<proteinExistence type="predicted"/>
<accession>A0A1H8BZ67</accession>
<evidence type="ECO:0000313" key="1">
    <source>
        <dbReference type="EMBL" id="SEM88032.1"/>
    </source>
</evidence>
<organism evidence="1 2">
    <name type="scientific">Nitrosomonas marina</name>
    <dbReference type="NCBI Taxonomy" id="917"/>
    <lineage>
        <taxon>Bacteria</taxon>
        <taxon>Pseudomonadati</taxon>
        <taxon>Pseudomonadota</taxon>
        <taxon>Betaproteobacteria</taxon>
        <taxon>Nitrosomonadales</taxon>
        <taxon>Nitrosomonadaceae</taxon>
        <taxon>Nitrosomonas</taxon>
    </lineage>
</organism>
<gene>
    <name evidence="1" type="ORF">SAMN05216325_103197</name>
</gene>